<dbReference type="Proteomes" id="UP001551482">
    <property type="component" value="Unassembled WGS sequence"/>
</dbReference>
<name>A0ABV3DE85_9ACTN</name>
<gene>
    <name evidence="1" type="ORF">AB0C36_11130</name>
</gene>
<proteinExistence type="predicted"/>
<evidence type="ECO:0000313" key="2">
    <source>
        <dbReference type="Proteomes" id="UP001551482"/>
    </source>
</evidence>
<sequence length="280" mass="30350">MTARTLEDLGLARTPSLEPLTYPGTPLTHPALLRGDHLLPITPDSTAVGEWAVEVGDGRRTALDTALAVLGEPRMHERVPVLAIGSHAAPAQLRHKLRTSGLPGTVPLTLATLRGIRIGFSAHVSPAGYVAASPYVDAEATPELIVTWLDTVQLKAVDDTEYPEYRRVVLPERRFPVAHPSGETLFGVHLYVNAKGVLAHPDGRTPTPLLPQPEILRRLCAASPELAERFGDSPEEFVHRARADADLREFGTRLFAEAGWLLPQPELDALPDARDSAPPM</sequence>
<reference evidence="1 2" key="1">
    <citation type="submission" date="2024-06" db="EMBL/GenBank/DDBJ databases">
        <title>The Natural Products Discovery Center: Release of the First 8490 Sequenced Strains for Exploring Actinobacteria Biosynthetic Diversity.</title>
        <authorList>
            <person name="Kalkreuter E."/>
            <person name="Kautsar S.A."/>
            <person name="Yang D."/>
            <person name="Bader C.D."/>
            <person name="Teijaro C.N."/>
            <person name="Fluegel L."/>
            <person name="Davis C.M."/>
            <person name="Simpson J.R."/>
            <person name="Lauterbach L."/>
            <person name="Steele A.D."/>
            <person name="Gui C."/>
            <person name="Meng S."/>
            <person name="Li G."/>
            <person name="Viehrig K."/>
            <person name="Ye F."/>
            <person name="Su P."/>
            <person name="Kiefer A.F."/>
            <person name="Nichols A."/>
            <person name="Cepeda A.J."/>
            <person name="Yan W."/>
            <person name="Fan B."/>
            <person name="Jiang Y."/>
            <person name="Adhikari A."/>
            <person name="Zheng C.-J."/>
            <person name="Schuster L."/>
            <person name="Cowan T.M."/>
            <person name="Smanski M.J."/>
            <person name="Chevrette M.G."/>
            <person name="De Carvalho L.P.S."/>
            <person name="Shen B."/>
        </authorList>
    </citation>
    <scope>NUCLEOTIDE SEQUENCE [LARGE SCALE GENOMIC DNA]</scope>
    <source>
        <strain evidence="1 2">NPDC048946</strain>
    </source>
</reference>
<comment type="caution">
    <text evidence="1">The sequence shown here is derived from an EMBL/GenBank/DDBJ whole genome shotgun (WGS) entry which is preliminary data.</text>
</comment>
<dbReference type="RefSeq" id="WP_358352396.1">
    <property type="nucleotide sequence ID" value="NZ_JBEZFP010000021.1"/>
</dbReference>
<keyword evidence="2" id="KW-1185">Reference proteome</keyword>
<accession>A0ABV3DE85</accession>
<organism evidence="1 2">
    <name type="scientific">Streptodolium elevatio</name>
    <dbReference type="NCBI Taxonomy" id="3157996"/>
    <lineage>
        <taxon>Bacteria</taxon>
        <taxon>Bacillati</taxon>
        <taxon>Actinomycetota</taxon>
        <taxon>Actinomycetes</taxon>
        <taxon>Kitasatosporales</taxon>
        <taxon>Streptomycetaceae</taxon>
        <taxon>Streptodolium</taxon>
    </lineage>
</organism>
<protein>
    <submittedName>
        <fullName evidence="1">Uncharacterized protein</fullName>
    </submittedName>
</protein>
<evidence type="ECO:0000313" key="1">
    <source>
        <dbReference type="EMBL" id="MEU8134054.1"/>
    </source>
</evidence>
<dbReference type="EMBL" id="JBEZFP010000021">
    <property type="protein sequence ID" value="MEU8134054.1"/>
    <property type="molecule type" value="Genomic_DNA"/>
</dbReference>